<evidence type="ECO:0000256" key="3">
    <source>
        <dbReference type="ARBA" id="ARBA00022801"/>
    </source>
</evidence>
<feature type="chain" id="PRO_5038316242" evidence="7">
    <location>
        <begin position="25"/>
        <end position="310"/>
    </location>
</feature>
<reference evidence="11" key="1">
    <citation type="journal article" date="2020" name="PLoS Negl. Trop. Dis.">
        <title>High-quality nuclear genome for Sarcoptes scabiei-A critical resource for a neglected parasite.</title>
        <authorList>
            <person name="Korhonen P.K."/>
            <person name="Gasser R.B."/>
            <person name="Ma G."/>
            <person name="Wang T."/>
            <person name="Stroehlein A.J."/>
            <person name="Young N.D."/>
            <person name="Ang C.S."/>
            <person name="Fernando D.D."/>
            <person name="Lu H.C."/>
            <person name="Taylor S."/>
            <person name="Reynolds S.L."/>
            <person name="Mofiz E."/>
            <person name="Najaraj S.H."/>
            <person name="Gowda H."/>
            <person name="Madugundu A."/>
            <person name="Renuse S."/>
            <person name="Holt D."/>
            <person name="Pandey A."/>
            <person name="Papenfuss A.T."/>
            <person name="Fischer K."/>
        </authorList>
    </citation>
    <scope>NUCLEOTIDE SEQUENCE [LARGE SCALE GENOMIC DNA]</scope>
</reference>
<protein>
    <submittedName>
        <fullName evidence="9">Mite allergen Der f 6</fullName>
    </submittedName>
</protein>
<dbReference type="InterPro" id="IPR009003">
    <property type="entry name" value="Peptidase_S1_PA"/>
</dbReference>
<dbReference type="SMART" id="SM00020">
    <property type="entry name" value="Tryp_SPc"/>
    <property type="match status" value="1"/>
</dbReference>
<feature type="signal peptide" evidence="7">
    <location>
        <begin position="1"/>
        <end position="24"/>
    </location>
</feature>
<comment type="similarity">
    <text evidence="1">Belongs to the peptidase S1 family.</text>
</comment>
<dbReference type="PRINTS" id="PR00722">
    <property type="entry name" value="CHYMOTRYPSIN"/>
</dbReference>
<dbReference type="GO" id="GO:0004252">
    <property type="term" value="F:serine-type endopeptidase activity"/>
    <property type="evidence" value="ECO:0007669"/>
    <property type="project" value="InterPro"/>
</dbReference>
<dbReference type="EnsemblMetazoa" id="SSS_1563s_mrna">
    <property type="protein sequence ID" value="KAF7493784.1"/>
    <property type="gene ID" value="SSS_1563"/>
</dbReference>
<dbReference type="InterPro" id="IPR001254">
    <property type="entry name" value="Trypsin_dom"/>
</dbReference>
<organism evidence="9">
    <name type="scientific">Sarcoptes scabiei</name>
    <name type="common">Itch mite</name>
    <name type="synonym">Acarus scabiei</name>
    <dbReference type="NCBI Taxonomy" id="52283"/>
    <lineage>
        <taxon>Eukaryota</taxon>
        <taxon>Metazoa</taxon>
        <taxon>Ecdysozoa</taxon>
        <taxon>Arthropoda</taxon>
        <taxon>Chelicerata</taxon>
        <taxon>Arachnida</taxon>
        <taxon>Acari</taxon>
        <taxon>Acariformes</taxon>
        <taxon>Sarcoptiformes</taxon>
        <taxon>Astigmata</taxon>
        <taxon>Psoroptidia</taxon>
        <taxon>Sarcoptoidea</taxon>
        <taxon>Sarcoptidae</taxon>
        <taxon>Sarcoptinae</taxon>
        <taxon>Sarcoptes</taxon>
    </lineage>
</organism>
<dbReference type="CDD" id="cd00190">
    <property type="entry name" value="Tryp_SPc"/>
    <property type="match status" value="1"/>
</dbReference>
<dbReference type="PANTHER" id="PTHR24276:SF91">
    <property type="entry name" value="AT26814P-RELATED"/>
    <property type="match status" value="1"/>
</dbReference>
<evidence type="ECO:0000256" key="2">
    <source>
        <dbReference type="ARBA" id="ARBA00022670"/>
    </source>
</evidence>
<dbReference type="InterPro" id="IPR050430">
    <property type="entry name" value="Peptidase_S1"/>
</dbReference>
<dbReference type="Proteomes" id="UP000070412">
    <property type="component" value="Unassembled WGS sequence"/>
</dbReference>
<gene>
    <name evidence="9" type="ORF">SSS_1563</name>
</gene>
<dbReference type="InterPro" id="IPR018114">
    <property type="entry name" value="TRYPSIN_HIS"/>
</dbReference>
<dbReference type="InterPro" id="IPR001314">
    <property type="entry name" value="Peptidase_S1A"/>
</dbReference>
<evidence type="ECO:0000259" key="8">
    <source>
        <dbReference type="PROSITE" id="PS50240"/>
    </source>
</evidence>
<dbReference type="Gene3D" id="2.40.10.10">
    <property type="entry name" value="Trypsin-like serine proteases"/>
    <property type="match status" value="1"/>
</dbReference>
<evidence type="ECO:0000256" key="4">
    <source>
        <dbReference type="ARBA" id="ARBA00022825"/>
    </source>
</evidence>
<dbReference type="SUPFAM" id="SSF50494">
    <property type="entry name" value="Trypsin-like serine proteases"/>
    <property type="match status" value="1"/>
</dbReference>
<keyword evidence="11" id="KW-1185">Reference proteome</keyword>
<evidence type="ECO:0000256" key="1">
    <source>
        <dbReference type="ARBA" id="ARBA00007664"/>
    </source>
</evidence>
<keyword evidence="4 6" id="KW-0720">Serine protease</keyword>
<dbReference type="OrthoDB" id="6497444at2759"/>
<feature type="domain" description="Peptidase S1" evidence="8">
    <location>
        <begin position="81"/>
        <end position="309"/>
    </location>
</feature>
<dbReference type="GO" id="GO:0006508">
    <property type="term" value="P:proteolysis"/>
    <property type="evidence" value="ECO:0007669"/>
    <property type="project" value="UniProtKB-KW"/>
</dbReference>
<keyword evidence="2 6" id="KW-0645">Protease</keyword>
<dbReference type="PROSITE" id="PS00135">
    <property type="entry name" value="TRYPSIN_SER"/>
    <property type="match status" value="1"/>
</dbReference>
<evidence type="ECO:0000256" key="5">
    <source>
        <dbReference type="ARBA" id="ARBA00023157"/>
    </source>
</evidence>
<dbReference type="Pfam" id="PF00089">
    <property type="entry name" value="Trypsin"/>
    <property type="match status" value="1"/>
</dbReference>
<proteinExistence type="inferred from homology"/>
<dbReference type="PROSITE" id="PS50240">
    <property type="entry name" value="TRYPSIN_DOM"/>
    <property type="match status" value="1"/>
</dbReference>
<keyword evidence="7" id="KW-0732">Signal</keyword>
<evidence type="ECO:0000256" key="7">
    <source>
        <dbReference type="SAM" id="SignalP"/>
    </source>
</evidence>
<keyword evidence="5" id="KW-1015">Disulfide bond</keyword>
<evidence type="ECO:0000313" key="11">
    <source>
        <dbReference type="Proteomes" id="UP000070412"/>
    </source>
</evidence>
<reference evidence="9" key="2">
    <citation type="submission" date="2020-01" db="EMBL/GenBank/DDBJ databases">
        <authorList>
            <person name="Korhonen P.K.K."/>
            <person name="Guangxu M.G."/>
            <person name="Wang T.W."/>
            <person name="Stroehlein A.J.S."/>
            <person name="Young N.D."/>
            <person name="Ang C.-S.A."/>
            <person name="Fernando D.W.F."/>
            <person name="Lu H.L."/>
            <person name="Taylor S.T."/>
            <person name="Ehtesham M.E.M."/>
            <person name="Najaraj S.H.N."/>
            <person name="Harsha G.H.G."/>
            <person name="Madugundu A.M."/>
            <person name="Renuse S.R."/>
            <person name="Holt D.H."/>
            <person name="Pandey A.P."/>
            <person name="Papenfuss A.P."/>
            <person name="Gasser R.B.G."/>
            <person name="Fischer K.F."/>
        </authorList>
    </citation>
    <scope>NUCLEOTIDE SEQUENCE</scope>
    <source>
        <strain evidence="9">SSS_KF_BRIS2020</strain>
    </source>
</reference>
<sequence>MAVILNSNLSILILIVACLELGSAQYPFLWNDIDYDHYYHQDPRDRRADQRSYLSMLEQRSLQNYLFENNFKSYDDVPDRIIGGENAAVDEAPFLAQLFRRFFYQNRFLCGGSLITPRTVLTAAHCVSLFYNYRVRYGSNSRLWSPFPDNEVKSMRPHPKFNLRTVSNDVALFILKNPIPPSANVQTIELETDSFDETTNATLYGFGLTKGTNKEPSNRLKKTTLKVLDNDECAEFISKLHIEKHPGMFCAAAPERSACNGDSGGPLINTENRKQIGIVSFGTRYCPPGSVNVYTNVTYYLDWIHKNKED</sequence>
<dbReference type="FunFam" id="2.40.10.10:FF:000036">
    <property type="entry name" value="Trypsin beta"/>
    <property type="match status" value="1"/>
</dbReference>
<reference evidence="10" key="3">
    <citation type="submission" date="2022-06" db="UniProtKB">
        <authorList>
            <consortium name="EnsemblMetazoa"/>
        </authorList>
    </citation>
    <scope>IDENTIFICATION</scope>
</reference>
<dbReference type="AlphaFoldDB" id="A0A834VG54"/>
<keyword evidence="3 6" id="KW-0378">Hydrolase</keyword>
<name>A0A834VG54_SARSC</name>
<evidence type="ECO:0000256" key="6">
    <source>
        <dbReference type="RuleBase" id="RU363034"/>
    </source>
</evidence>
<evidence type="ECO:0000313" key="10">
    <source>
        <dbReference type="EnsemblMetazoa" id="KAF7493784.1"/>
    </source>
</evidence>
<dbReference type="PANTHER" id="PTHR24276">
    <property type="entry name" value="POLYSERASE-RELATED"/>
    <property type="match status" value="1"/>
</dbReference>
<accession>A0A834VG54</accession>
<dbReference type="EMBL" id="WVUK01000055">
    <property type="protein sequence ID" value="KAF7493784.1"/>
    <property type="molecule type" value="Genomic_DNA"/>
</dbReference>
<dbReference type="InterPro" id="IPR043504">
    <property type="entry name" value="Peptidase_S1_PA_chymotrypsin"/>
</dbReference>
<dbReference type="InterPro" id="IPR033116">
    <property type="entry name" value="TRYPSIN_SER"/>
</dbReference>
<evidence type="ECO:0000313" key="9">
    <source>
        <dbReference type="EMBL" id="KAF7493784.1"/>
    </source>
</evidence>
<dbReference type="PROSITE" id="PS00134">
    <property type="entry name" value="TRYPSIN_HIS"/>
    <property type="match status" value="1"/>
</dbReference>